<dbReference type="InterPro" id="IPR002645">
    <property type="entry name" value="STAS_dom"/>
</dbReference>
<protein>
    <submittedName>
        <fullName evidence="2">Anti-anti-sigma factor</fullName>
    </submittedName>
</protein>
<evidence type="ECO:0000259" key="1">
    <source>
        <dbReference type="PROSITE" id="PS50801"/>
    </source>
</evidence>
<organism evidence="2 3">
    <name type="scientific">Lentzea fradiae</name>
    <dbReference type="NCBI Taxonomy" id="200378"/>
    <lineage>
        <taxon>Bacteria</taxon>
        <taxon>Bacillati</taxon>
        <taxon>Actinomycetota</taxon>
        <taxon>Actinomycetes</taxon>
        <taxon>Pseudonocardiales</taxon>
        <taxon>Pseudonocardiaceae</taxon>
        <taxon>Lentzea</taxon>
    </lineage>
</organism>
<evidence type="ECO:0000313" key="2">
    <source>
        <dbReference type="EMBL" id="SDF74928.1"/>
    </source>
</evidence>
<dbReference type="Pfam" id="PF01740">
    <property type="entry name" value="STAS"/>
    <property type="match status" value="1"/>
</dbReference>
<dbReference type="PROSITE" id="PS50801">
    <property type="entry name" value="STAS"/>
    <property type="match status" value="1"/>
</dbReference>
<dbReference type="PANTHER" id="PTHR33495">
    <property type="entry name" value="ANTI-SIGMA FACTOR ANTAGONIST TM_1081-RELATED-RELATED"/>
    <property type="match status" value="1"/>
</dbReference>
<accession>A0A1G7NLJ3</accession>
<dbReference type="CDD" id="cd07043">
    <property type="entry name" value="STAS_anti-anti-sigma_factors"/>
    <property type="match status" value="1"/>
</dbReference>
<feature type="domain" description="STAS" evidence="1">
    <location>
        <begin position="12"/>
        <end position="121"/>
    </location>
</feature>
<dbReference type="InterPro" id="IPR036513">
    <property type="entry name" value="STAS_dom_sf"/>
</dbReference>
<dbReference type="RefSeq" id="WP_176946645.1">
    <property type="nucleotide sequence ID" value="NZ_FNCC01000003.1"/>
</dbReference>
<dbReference type="SUPFAM" id="SSF52091">
    <property type="entry name" value="SpoIIaa-like"/>
    <property type="match status" value="1"/>
</dbReference>
<gene>
    <name evidence="2" type="ORF">SAMN05216553_10387</name>
</gene>
<dbReference type="EMBL" id="FNCC01000003">
    <property type="protein sequence ID" value="SDF74928.1"/>
    <property type="molecule type" value="Genomic_DNA"/>
</dbReference>
<proteinExistence type="predicted"/>
<sequence>MSQHAEGAVVGLTAELTDHDGITLVSVAGEVDRMTPESPMLKAAAAVREKPAGVVVDLDAVTFFGSAGVNMLAAVWQEAEAAGVPLAVVATRRAVRMPLTISGVDVLLELYSSRSDAVAAIKAMPRPSRS</sequence>
<evidence type="ECO:0000313" key="3">
    <source>
        <dbReference type="Proteomes" id="UP000199623"/>
    </source>
</evidence>
<dbReference type="STRING" id="200378.SAMN05216553_10387"/>
<keyword evidence="3" id="KW-1185">Reference proteome</keyword>
<reference evidence="3" key="1">
    <citation type="submission" date="2016-10" db="EMBL/GenBank/DDBJ databases">
        <authorList>
            <person name="Varghese N."/>
            <person name="Submissions S."/>
        </authorList>
    </citation>
    <scope>NUCLEOTIDE SEQUENCE [LARGE SCALE GENOMIC DNA]</scope>
    <source>
        <strain evidence="3">CGMCC 4.3506</strain>
    </source>
</reference>
<dbReference type="PANTHER" id="PTHR33495:SF13">
    <property type="entry name" value="ANTI-SIGMA-F FACTOR ANTAGONIST RSFB"/>
    <property type="match status" value="1"/>
</dbReference>
<dbReference type="GO" id="GO:0043856">
    <property type="term" value="F:anti-sigma factor antagonist activity"/>
    <property type="evidence" value="ECO:0007669"/>
    <property type="project" value="TreeGrafter"/>
</dbReference>
<dbReference type="Gene3D" id="3.30.750.24">
    <property type="entry name" value="STAS domain"/>
    <property type="match status" value="1"/>
</dbReference>
<name>A0A1G7NLJ3_9PSEU</name>
<dbReference type="Proteomes" id="UP000199623">
    <property type="component" value="Unassembled WGS sequence"/>
</dbReference>
<dbReference type="AlphaFoldDB" id="A0A1G7NLJ3"/>